<protein>
    <submittedName>
        <fullName evidence="8 9">Uncharacterized transporter slc-17.2</fullName>
    </submittedName>
</protein>
<feature type="transmembrane region" description="Helical" evidence="5">
    <location>
        <begin position="135"/>
        <end position="152"/>
    </location>
</feature>
<sequence>MVLKAPLWKSARFSLAIFAFFGFLNFYALRVNMGIAIVCMVNHTAIQHVETSRLNGSKFNDALLGQGNSSSKEAVCEGEQIYSSYNDSVWRDTKEDGELLWDKAQQGLVHGSLFWGYIVTNVAGGYLATRFGGKHVIGLSLLVAAVLTLLVPTVSRTDFIGLLVLRFITGLSQGFVSPAMQSLWSHWAPPLESSRLRSISFAGSQVGKVLTYPVTALLCEYGFDGGWPSVFYVQGAFGVLWFVAWFFCVYDAPAKHPRISVAERRYIEESLKGMMPEDAKEKLKTPWMSILLSLRVWAIILSHVCSNWGEYTFLTNIPTYMKEVLHFDIKKNGFLSAVPYLCFWCVISLASCFADLVRTRGLLSTTNTRKLFNSIGMLVPAALLLGVSFVDCTRSSTAVVLLTLGVALTGFQYGGGLYMNAGDIAPKYAGVIYGISNTFATLPGFLSPLAIGYITKEQTAKEWSTVFFLSSGIYVIGALIFLLLSSGDLQPWAATTTEVTVELNNPAPVAACEKKSDHVQNGDAALVEDLVFSDVYKVDETRSLTSDISSC</sequence>
<dbReference type="CDD" id="cd17318">
    <property type="entry name" value="MFS_SLC17"/>
    <property type="match status" value="1"/>
</dbReference>
<accession>A0ABM0JCR8</accession>
<gene>
    <name evidence="8 9" type="primary">LOC101847306</name>
</gene>
<feature type="domain" description="Major facilitator superfamily (MFS) profile" evidence="6">
    <location>
        <begin position="14"/>
        <end position="489"/>
    </location>
</feature>
<dbReference type="InterPro" id="IPR020846">
    <property type="entry name" value="MFS_dom"/>
</dbReference>
<dbReference type="Pfam" id="PF07690">
    <property type="entry name" value="MFS_1"/>
    <property type="match status" value="1"/>
</dbReference>
<dbReference type="InterPro" id="IPR011701">
    <property type="entry name" value="MFS"/>
</dbReference>
<comment type="subcellular location">
    <subcellularLocation>
        <location evidence="1">Membrane</location>
        <topology evidence="1">Multi-pass membrane protein</topology>
    </subcellularLocation>
</comment>
<dbReference type="InterPro" id="IPR050382">
    <property type="entry name" value="MFS_Na/Anion_cotransporter"/>
</dbReference>
<evidence type="ECO:0000256" key="4">
    <source>
        <dbReference type="ARBA" id="ARBA00023136"/>
    </source>
</evidence>
<dbReference type="Proteomes" id="UP000694888">
    <property type="component" value="Unplaced"/>
</dbReference>
<dbReference type="PANTHER" id="PTHR11662">
    <property type="entry name" value="SOLUTE CARRIER FAMILY 17"/>
    <property type="match status" value="1"/>
</dbReference>
<dbReference type="RefSeq" id="XP_005090718.1">
    <property type="nucleotide sequence ID" value="XM_005090661.3"/>
</dbReference>
<proteinExistence type="predicted"/>
<feature type="transmembrane region" description="Helical" evidence="5">
    <location>
        <begin position="159"/>
        <end position="180"/>
    </location>
</feature>
<keyword evidence="4 5" id="KW-0472">Membrane</keyword>
<evidence type="ECO:0000313" key="7">
    <source>
        <dbReference type="Proteomes" id="UP000694888"/>
    </source>
</evidence>
<keyword evidence="2 5" id="KW-0812">Transmembrane</keyword>
<evidence type="ECO:0000313" key="8">
    <source>
        <dbReference type="RefSeq" id="XP_005090718.1"/>
    </source>
</evidence>
<feature type="transmembrane region" description="Helical" evidence="5">
    <location>
        <begin position="396"/>
        <end position="419"/>
    </location>
</feature>
<evidence type="ECO:0000256" key="5">
    <source>
        <dbReference type="SAM" id="Phobius"/>
    </source>
</evidence>
<dbReference type="InterPro" id="IPR036259">
    <property type="entry name" value="MFS_trans_sf"/>
</dbReference>
<dbReference type="Gene3D" id="1.20.1250.20">
    <property type="entry name" value="MFS general substrate transporter like domains"/>
    <property type="match status" value="2"/>
</dbReference>
<name>A0ABM0JCR8_APLCA</name>
<evidence type="ECO:0000313" key="9">
    <source>
        <dbReference type="RefSeq" id="XP_035827902.1"/>
    </source>
</evidence>
<organism evidence="7 8">
    <name type="scientific">Aplysia californica</name>
    <name type="common">California sea hare</name>
    <dbReference type="NCBI Taxonomy" id="6500"/>
    <lineage>
        <taxon>Eukaryota</taxon>
        <taxon>Metazoa</taxon>
        <taxon>Spiralia</taxon>
        <taxon>Lophotrochozoa</taxon>
        <taxon>Mollusca</taxon>
        <taxon>Gastropoda</taxon>
        <taxon>Heterobranchia</taxon>
        <taxon>Euthyneura</taxon>
        <taxon>Tectipleura</taxon>
        <taxon>Aplysiida</taxon>
        <taxon>Aplysioidea</taxon>
        <taxon>Aplysiidae</taxon>
        <taxon>Aplysia</taxon>
    </lineage>
</organism>
<keyword evidence="7" id="KW-1185">Reference proteome</keyword>
<dbReference type="RefSeq" id="XP_035827902.1">
    <property type="nucleotide sequence ID" value="XM_035972009.1"/>
</dbReference>
<dbReference type="SUPFAM" id="SSF103473">
    <property type="entry name" value="MFS general substrate transporter"/>
    <property type="match status" value="1"/>
</dbReference>
<feature type="transmembrane region" description="Helical" evidence="5">
    <location>
        <begin position="431"/>
        <end position="454"/>
    </location>
</feature>
<feature type="transmembrane region" description="Helical" evidence="5">
    <location>
        <begin position="337"/>
        <end position="359"/>
    </location>
</feature>
<keyword evidence="3 5" id="KW-1133">Transmembrane helix</keyword>
<feature type="transmembrane region" description="Helical" evidence="5">
    <location>
        <begin position="371"/>
        <end position="390"/>
    </location>
</feature>
<dbReference type="GeneID" id="101847306"/>
<feature type="transmembrane region" description="Helical" evidence="5">
    <location>
        <begin position="466"/>
        <end position="484"/>
    </location>
</feature>
<feature type="transmembrane region" description="Helical" evidence="5">
    <location>
        <begin position="12"/>
        <end position="29"/>
    </location>
</feature>
<feature type="transmembrane region" description="Helical" evidence="5">
    <location>
        <begin position="231"/>
        <end position="250"/>
    </location>
</feature>
<dbReference type="PROSITE" id="PS50850">
    <property type="entry name" value="MFS"/>
    <property type="match status" value="1"/>
</dbReference>
<dbReference type="PANTHER" id="PTHR11662:SF399">
    <property type="entry name" value="FI19708P1-RELATED"/>
    <property type="match status" value="1"/>
</dbReference>
<evidence type="ECO:0000259" key="6">
    <source>
        <dbReference type="PROSITE" id="PS50850"/>
    </source>
</evidence>
<evidence type="ECO:0000256" key="2">
    <source>
        <dbReference type="ARBA" id="ARBA00022692"/>
    </source>
</evidence>
<evidence type="ECO:0000256" key="3">
    <source>
        <dbReference type="ARBA" id="ARBA00022989"/>
    </source>
</evidence>
<evidence type="ECO:0000256" key="1">
    <source>
        <dbReference type="ARBA" id="ARBA00004141"/>
    </source>
</evidence>
<reference evidence="8 9" key="1">
    <citation type="submission" date="2025-05" db="UniProtKB">
        <authorList>
            <consortium name="RefSeq"/>
        </authorList>
    </citation>
    <scope>IDENTIFICATION</scope>
</reference>
<feature type="transmembrane region" description="Helical" evidence="5">
    <location>
        <begin position="108"/>
        <end position="129"/>
    </location>
</feature>